<dbReference type="EMBL" id="CP012752">
    <property type="protein sequence ID" value="ALG09294.1"/>
    <property type="molecule type" value="Genomic_DNA"/>
</dbReference>
<proteinExistence type="predicted"/>
<keyword evidence="2" id="KW-1185">Reference proteome</keyword>
<sequence>MLRVTSAAGLAIKTLTDRNGAPADGGLRIETLSPEQDTSRFTLSVAAAPDELDLVVRETATGARVLLDSLTAEYLSDFVLDVDDTVEGTAQFRLKPDS</sequence>
<dbReference type="Gene3D" id="2.60.300.12">
    <property type="entry name" value="HesB-like domain"/>
    <property type="match status" value="1"/>
</dbReference>
<dbReference type="Proteomes" id="UP000063699">
    <property type="component" value="Chromosome"/>
</dbReference>
<dbReference type="SUPFAM" id="SSF89360">
    <property type="entry name" value="HesB-like domain"/>
    <property type="match status" value="1"/>
</dbReference>
<organism evidence="1 2">
    <name type="scientific">Kibdelosporangium phytohabitans</name>
    <dbReference type="NCBI Taxonomy" id="860235"/>
    <lineage>
        <taxon>Bacteria</taxon>
        <taxon>Bacillati</taxon>
        <taxon>Actinomycetota</taxon>
        <taxon>Actinomycetes</taxon>
        <taxon>Pseudonocardiales</taxon>
        <taxon>Pseudonocardiaceae</taxon>
        <taxon>Kibdelosporangium</taxon>
    </lineage>
</organism>
<gene>
    <name evidence="1" type="ORF">AOZ06_22405</name>
</gene>
<reference evidence="1 2" key="1">
    <citation type="submission" date="2015-07" db="EMBL/GenBank/DDBJ databases">
        <title>Genome sequencing of Kibdelosporangium phytohabitans.</title>
        <authorList>
            <person name="Qin S."/>
            <person name="Xing K."/>
        </authorList>
    </citation>
    <scope>NUCLEOTIDE SEQUENCE [LARGE SCALE GENOMIC DNA]</scope>
    <source>
        <strain evidence="1 2">KLBMP1111</strain>
    </source>
</reference>
<accession>A0A0N9I0E4</accession>
<name>A0A0N9I0E4_9PSEU</name>
<evidence type="ECO:0000313" key="1">
    <source>
        <dbReference type="EMBL" id="ALG09294.1"/>
    </source>
</evidence>
<protein>
    <recommendedName>
        <fullName evidence="3">Fe-S cluster assembly protein HesB</fullName>
    </recommendedName>
</protein>
<evidence type="ECO:0008006" key="3">
    <source>
        <dbReference type="Google" id="ProtNLM"/>
    </source>
</evidence>
<dbReference type="AlphaFoldDB" id="A0A0N9I0E4"/>
<dbReference type="KEGG" id="kphy:AOZ06_22405"/>
<evidence type="ECO:0000313" key="2">
    <source>
        <dbReference type="Proteomes" id="UP000063699"/>
    </source>
</evidence>
<dbReference type="InterPro" id="IPR035903">
    <property type="entry name" value="HesB-like_dom_sf"/>
</dbReference>
<dbReference type="STRING" id="860235.AOZ06_22405"/>